<evidence type="ECO:0000256" key="1">
    <source>
        <dbReference type="SAM" id="MobiDB-lite"/>
    </source>
</evidence>
<organism evidence="2 3">
    <name type="scientific">Rhododendron williamsianum</name>
    <dbReference type="NCBI Taxonomy" id="262921"/>
    <lineage>
        <taxon>Eukaryota</taxon>
        <taxon>Viridiplantae</taxon>
        <taxon>Streptophyta</taxon>
        <taxon>Embryophyta</taxon>
        <taxon>Tracheophyta</taxon>
        <taxon>Spermatophyta</taxon>
        <taxon>Magnoliopsida</taxon>
        <taxon>eudicotyledons</taxon>
        <taxon>Gunneridae</taxon>
        <taxon>Pentapetalae</taxon>
        <taxon>asterids</taxon>
        <taxon>Ericales</taxon>
        <taxon>Ericaceae</taxon>
        <taxon>Ericoideae</taxon>
        <taxon>Rhodoreae</taxon>
        <taxon>Rhododendron</taxon>
    </lineage>
</organism>
<evidence type="ECO:0000313" key="3">
    <source>
        <dbReference type="Proteomes" id="UP000428333"/>
    </source>
</evidence>
<dbReference type="Proteomes" id="UP000428333">
    <property type="component" value="Linkage Group LG06"/>
</dbReference>
<name>A0A6A4LMK5_9ERIC</name>
<feature type="compositionally biased region" description="Polar residues" evidence="1">
    <location>
        <begin position="141"/>
        <end position="155"/>
    </location>
</feature>
<evidence type="ECO:0008006" key="4">
    <source>
        <dbReference type="Google" id="ProtNLM"/>
    </source>
</evidence>
<protein>
    <recommendedName>
        <fullName evidence="4">C2H2-type domain-containing protein</fullName>
    </recommendedName>
</protein>
<sequence length="555" mass="62183">MAGRGELGFPKTSTCSLREQLARITLKNVRSQGHTYVELRGDGKRSIFFCTLCLAPCYSDAVLFDHLKGNLHTERLAAARATLLKPNPWPFNDGVLFFQGSAEQDKQLLPNSTADRNGLLALKNGDRNMLALVSHEEHVRPNSNGHISRNGSGCSEESDSVGSDFDCDGSSPDRYVNNKNGNGRSDDSCMNRDGGTYSLVVPGVFHGDEISDLEVRFVGVGQIAARFFLKDEIQNGISRIWCEWLGKNQDVDGSLVQEHDFAVVTFAYNYGLGRKGLLDDERYLLSSNPGEETEVIEDGRKKRKKSFSDPEDISESLSKQYDSSGEDSQSSNSCSSRLLLQGYDDQLLHSRVISSKKMRRELRRQQRVAAERMCDICQQKILPGKDVAALLNKKTGRLVCSSRNINGVNVSIYPAFHLFHISCLVHWILFCEVEIYTKQLLSPKVKRRSRRKTGAKRNASKEEGDLRKQIYCAFCPECQGTGINIDGDELEKPTVPLSEMFKYKIKVSDARRAWMKSPEVLQNCSTGFHFPSPSDEPVQENVSPLKLLHFYRAEG</sequence>
<feature type="non-terminal residue" evidence="2">
    <location>
        <position position="1"/>
    </location>
</feature>
<accession>A0A6A4LMK5</accession>
<dbReference type="PANTHER" id="PTHR35497">
    <property type="entry name" value="ACYL-UDP-N-ACETYLGLUCOSAMINE O-ACYLTRANSFERASE"/>
    <property type="match status" value="1"/>
</dbReference>
<reference evidence="2 3" key="1">
    <citation type="journal article" date="2019" name="Genome Biol. Evol.">
        <title>The Rhododendron genome and chromosomal organization provide insight into shared whole-genome duplications across the heath family (Ericaceae).</title>
        <authorList>
            <person name="Soza V.L."/>
            <person name="Lindsley D."/>
            <person name="Waalkes A."/>
            <person name="Ramage E."/>
            <person name="Patwardhan R.P."/>
            <person name="Burton J.N."/>
            <person name="Adey A."/>
            <person name="Kumar A."/>
            <person name="Qiu R."/>
            <person name="Shendure J."/>
            <person name="Hall B."/>
        </authorList>
    </citation>
    <scope>NUCLEOTIDE SEQUENCE [LARGE SCALE GENOMIC DNA]</scope>
    <source>
        <strain evidence="2">RSF 1966-606</strain>
    </source>
</reference>
<feature type="region of interest" description="Disordered" evidence="1">
    <location>
        <begin position="138"/>
        <end position="189"/>
    </location>
</feature>
<evidence type="ECO:0000313" key="2">
    <source>
        <dbReference type="EMBL" id="KAE9457631.1"/>
    </source>
</evidence>
<feature type="region of interest" description="Disordered" evidence="1">
    <location>
        <begin position="289"/>
        <end position="334"/>
    </location>
</feature>
<dbReference type="OrthoDB" id="1876367at2759"/>
<dbReference type="EMBL" id="QEFC01001469">
    <property type="protein sequence ID" value="KAE9457631.1"/>
    <property type="molecule type" value="Genomic_DNA"/>
</dbReference>
<dbReference type="PANTHER" id="PTHR35497:SF1">
    <property type="entry name" value="ACYL-UDP-N-ACETYLGLUCOSAMINE O-ACYLTRANSFERASE"/>
    <property type="match status" value="1"/>
</dbReference>
<keyword evidence="3" id="KW-1185">Reference proteome</keyword>
<proteinExistence type="predicted"/>
<gene>
    <name evidence="2" type="ORF">C3L33_10460</name>
</gene>
<dbReference type="AlphaFoldDB" id="A0A6A4LMK5"/>
<comment type="caution">
    <text evidence="2">The sequence shown here is derived from an EMBL/GenBank/DDBJ whole genome shotgun (WGS) entry which is preliminary data.</text>
</comment>